<name>A0ABQ6FTT7_9CHLR</name>
<comment type="caution">
    <text evidence="2">The sequence shown here is derived from an EMBL/GenBank/DDBJ whole genome shotgun (WGS) entry which is preliminary data.</text>
</comment>
<proteinExistence type="predicted"/>
<accession>A0ABQ6FTT7</accession>
<reference evidence="2 3" key="1">
    <citation type="submission" date="2023-02" db="EMBL/GenBank/DDBJ databases">
        <title>Dictyobacter halimunensis sp. nov., a new member of the class Ktedonobacteria from forest soil in a geothermal area.</title>
        <authorList>
            <person name="Rachmania M.K."/>
            <person name="Ningsih F."/>
            <person name="Sakai Y."/>
            <person name="Yabe S."/>
            <person name="Yokota A."/>
            <person name="Sjamsuridzal W."/>
        </authorList>
    </citation>
    <scope>NUCLEOTIDE SEQUENCE [LARGE SCALE GENOMIC DNA]</scope>
    <source>
        <strain evidence="2 3">S3.2.2.5</strain>
    </source>
</reference>
<dbReference type="EMBL" id="BSRI01000001">
    <property type="protein sequence ID" value="GLV55837.1"/>
    <property type="molecule type" value="Genomic_DNA"/>
</dbReference>
<evidence type="ECO:0000313" key="2">
    <source>
        <dbReference type="EMBL" id="GLV55837.1"/>
    </source>
</evidence>
<evidence type="ECO:0000313" key="3">
    <source>
        <dbReference type="Proteomes" id="UP001344906"/>
    </source>
</evidence>
<dbReference type="Proteomes" id="UP001344906">
    <property type="component" value="Unassembled WGS sequence"/>
</dbReference>
<sequence length="68" mass="7812">MTDIPNFEAKRSPASAQVAKPTSWRAWRKRLVRRAYESTNSGMRSVKMLWEHAGIPQIHFLTVSARVT</sequence>
<feature type="region of interest" description="Disordered" evidence="1">
    <location>
        <begin position="1"/>
        <end position="20"/>
    </location>
</feature>
<gene>
    <name evidence="2" type="ORF">KDH_26810</name>
</gene>
<keyword evidence="3" id="KW-1185">Reference proteome</keyword>
<protein>
    <submittedName>
        <fullName evidence="2">Uncharacterized protein</fullName>
    </submittedName>
</protein>
<organism evidence="2 3">
    <name type="scientific">Dictyobacter halimunensis</name>
    <dbReference type="NCBI Taxonomy" id="3026934"/>
    <lineage>
        <taxon>Bacteria</taxon>
        <taxon>Bacillati</taxon>
        <taxon>Chloroflexota</taxon>
        <taxon>Ktedonobacteria</taxon>
        <taxon>Ktedonobacterales</taxon>
        <taxon>Dictyobacteraceae</taxon>
        <taxon>Dictyobacter</taxon>
    </lineage>
</organism>
<evidence type="ECO:0000256" key="1">
    <source>
        <dbReference type="SAM" id="MobiDB-lite"/>
    </source>
</evidence>